<accession>A0A0H2LWX3</accession>
<sequence length="251" mass="26268">MANYVFPVADLRISIPGAPIIAAEPVFPFTQVPEVGALGDWILGPDASSLAAFGGDATLTPQAATHVWSPNFVRLKTAGEALVSSIHEAADMTFYFGFRYRVGHGKNSLVVANITPSLSVGGGFAVNNGTDGSLRLATYGPTTNTVNMSPDGGAPPGLVNNDWAIGVVSLSASAVRRKITGSAAAEAALTNPRVLQTQPIAIGNAYFNGNAGYFPIDLDVATFGVIPGYMSLAEIEELYQRLDRRLEARGL</sequence>
<dbReference type="Proteomes" id="UP000035170">
    <property type="component" value="Unassembled WGS sequence"/>
</dbReference>
<protein>
    <recommendedName>
        <fullName evidence="3">LamG domain-containing protein</fullName>
    </recommendedName>
</protein>
<keyword evidence="2" id="KW-1185">Reference proteome</keyword>
<dbReference type="RefSeq" id="WP_047785782.1">
    <property type="nucleotide sequence ID" value="NZ_JZWI01000021.1"/>
</dbReference>
<gene>
    <name evidence="1" type="ORF">VPARA_40470</name>
</gene>
<comment type="caution">
    <text evidence="1">The sequence shown here is derived from an EMBL/GenBank/DDBJ whole genome shotgun (WGS) entry which is preliminary data.</text>
</comment>
<dbReference type="AlphaFoldDB" id="A0A0H2LWX3"/>
<name>A0A0H2LWX3_VARPD</name>
<reference evidence="1 2" key="1">
    <citation type="submission" date="2015-03" db="EMBL/GenBank/DDBJ databases">
        <title>Genome sequence of Variovorax paradoxus TBEA6.</title>
        <authorList>
            <person name="Poehlein A."/>
            <person name="Schuldes J."/>
            <person name="Wuebbeler J.H."/>
            <person name="Hiessl S."/>
            <person name="Steinbuechel A."/>
            <person name="Daniel R."/>
        </authorList>
    </citation>
    <scope>NUCLEOTIDE SEQUENCE [LARGE SCALE GENOMIC DNA]</scope>
    <source>
        <strain evidence="1 2">TBEA6</strain>
    </source>
</reference>
<evidence type="ECO:0000313" key="1">
    <source>
        <dbReference type="EMBL" id="KLN54743.1"/>
    </source>
</evidence>
<evidence type="ECO:0008006" key="3">
    <source>
        <dbReference type="Google" id="ProtNLM"/>
    </source>
</evidence>
<dbReference type="EMBL" id="JZWI01000021">
    <property type="protein sequence ID" value="KLN54743.1"/>
    <property type="molecule type" value="Genomic_DNA"/>
</dbReference>
<proteinExistence type="predicted"/>
<organism evidence="1 2">
    <name type="scientific">Variovorax paradoxus</name>
    <dbReference type="NCBI Taxonomy" id="34073"/>
    <lineage>
        <taxon>Bacteria</taxon>
        <taxon>Pseudomonadati</taxon>
        <taxon>Pseudomonadota</taxon>
        <taxon>Betaproteobacteria</taxon>
        <taxon>Burkholderiales</taxon>
        <taxon>Comamonadaceae</taxon>
        <taxon>Variovorax</taxon>
    </lineage>
</organism>
<evidence type="ECO:0000313" key="2">
    <source>
        <dbReference type="Proteomes" id="UP000035170"/>
    </source>
</evidence>
<dbReference type="PATRIC" id="fig|34073.19.peg.4143"/>